<keyword evidence="2" id="KW-1185">Reference proteome</keyword>
<proteinExistence type="predicted"/>
<gene>
    <name evidence="1" type="ORF">RUM44_005427</name>
</gene>
<evidence type="ECO:0000313" key="2">
    <source>
        <dbReference type="Proteomes" id="UP001359485"/>
    </source>
</evidence>
<dbReference type="Proteomes" id="UP001359485">
    <property type="component" value="Unassembled WGS sequence"/>
</dbReference>
<accession>A0ABR1AW02</accession>
<feature type="non-terminal residue" evidence="1">
    <location>
        <position position="114"/>
    </location>
</feature>
<reference evidence="1 2" key="1">
    <citation type="submission" date="2023-09" db="EMBL/GenBank/DDBJ databases">
        <title>Genomes of two closely related lineages of the louse Polyplax serrata with different host specificities.</title>
        <authorList>
            <person name="Martinu J."/>
            <person name="Tarabai H."/>
            <person name="Stefka J."/>
            <person name="Hypsa V."/>
        </authorList>
    </citation>
    <scope>NUCLEOTIDE SEQUENCE [LARGE SCALE GENOMIC DNA]</scope>
    <source>
        <strain evidence="1">98ZLc_SE</strain>
    </source>
</reference>
<comment type="caution">
    <text evidence="1">The sequence shown here is derived from an EMBL/GenBank/DDBJ whole genome shotgun (WGS) entry which is preliminary data.</text>
</comment>
<protein>
    <submittedName>
        <fullName evidence="1">Uncharacterized protein</fullName>
    </submittedName>
</protein>
<organism evidence="1 2">
    <name type="scientific">Polyplax serrata</name>
    <name type="common">Common mouse louse</name>
    <dbReference type="NCBI Taxonomy" id="468196"/>
    <lineage>
        <taxon>Eukaryota</taxon>
        <taxon>Metazoa</taxon>
        <taxon>Ecdysozoa</taxon>
        <taxon>Arthropoda</taxon>
        <taxon>Hexapoda</taxon>
        <taxon>Insecta</taxon>
        <taxon>Pterygota</taxon>
        <taxon>Neoptera</taxon>
        <taxon>Paraneoptera</taxon>
        <taxon>Psocodea</taxon>
        <taxon>Troctomorpha</taxon>
        <taxon>Phthiraptera</taxon>
        <taxon>Anoplura</taxon>
        <taxon>Polyplacidae</taxon>
        <taxon>Polyplax</taxon>
    </lineage>
</organism>
<evidence type="ECO:0000313" key="1">
    <source>
        <dbReference type="EMBL" id="KAK6630012.1"/>
    </source>
</evidence>
<dbReference type="EMBL" id="JAWJWF010000013">
    <property type="protein sequence ID" value="KAK6630012.1"/>
    <property type="molecule type" value="Genomic_DNA"/>
</dbReference>
<sequence>MQKGMSRVVGHQERWLCATSSLPDDGPMDIPFTCLQYPRRCPGPLGNIVKMILKAFSIKGIARVARITERIDGVIEKYLDEQGGENEVNMKVVGSTREAIRDTHLNLNAKRHNQ</sequence>
<name>A0ABR1AW02_POLSC</name>